<comment type="subcellular location">
    <subcellularLocation>
        <location evidence="2">Membrane</location>
        <topology evidence="2">Single-pass membrane protein</topology>
    </subcellularLocation>
</comment>
<accession>A0A1C7M3J3</accession>
<feature type="signal peptide" evidence="12">
    <location>
        <begin position="1"/>
        <end position="24"/>
    </location>
</feature>
<evidence type="ECO:0000256" key="6">
    <source>
        <dbReference type="ARBA" id="ARBA00022723"/>
    </source>
</evidence>
<evidence type="ECO:0000256" key="10">
    <source>
        <dbReference type="ARBA" id="ARBA00023033"/>
    </source>
</evidence>
<sequence>MWTEYLSVILVILLGLLVLHVAGSSGRQRFPGPPPLPIGNFVPPGHLWKKLAVFSQEYGPVFSLCTFGKLMLIPNLAELAGMGRGVLFESDPNRLRQSRKMLNLILGPRQLETYRAVMEKYVVQFLDNLLESSDKFAEHARRRDRS</sequence>
<evidence type="ECO:0000256" key="3">
    <source>
        <dbReference type="ARBA" id="ARBA00010617"/>
    </source>
</evidence>
<dbReference type="GO" id="GO:0005506">
    <property type="term" value="F:iron ion binding"/>
    <property type="evidence" value="ECO:0007669"/>
    <property type="project" value="InterPro"/>
</dbReference>
<evidence type="ECO:0000256" key="9">
    <source>
        <dbReference type="ARBA" id="ARBA00023004"/>
    </source>
</evidence>
<keyword evidence="11" id="KW-0472">Membrane</keyword>
<evidence type="ECO:0000256" key="11">
    <source>
        <dbReference type="ARBA" id="ARBA00023136"/>
    </source>
</evidence>
<dbReference type="GO" id="GO:0016020">
    <property type="term" value="C:membrane"/>
    <property type="evidence" value="ECO:0007669"/>
    <property type="project" value="UniProtKB-SubCell"/>
</dbReference>
<evidence type="ECO:0000256" key="12">
    <source>
        <dbReference type="SAM" id="SignalP"/>
    </source>
</evidence>
<evidence type="ECO:0000256" key="8">
    <source>
        <dbReference type="ARBA" id="ARBA00023002"/>
    </source>
</evidence>
<evidence type="ECO:0000313" key="13">
    <source>
        <dbReference type="EMBL" id="OBZ71422.1"/>
    </source>
</evidence>
<feature type="chain" id="PRO_5008888908" evidence="12">
    <location>
        <begin position="25"/>
        <end position="146"/>
    </location>
</feature>
<reference evidence="13 14" key="1">
    <citation type="submission" date="2016-03" db="EMBL/GenBank/DDBJ databases">
        <title>Whole genome sequencing of Grifola frondosa 9006-11.</title>
        <authorList>
            <person name="Min B."/>
            <person name="Park H."/>
            <person name="Kim J.-G."/>
            <person name="Cho H."/>
            <person name="Oh Y.-L."/>
            <person name="Kong W.-S."/>
            <person name="Choi I.-G."/>
        </authorList>
    </citation>
    <scope>NUCLEOTIDE SEQUENCE [LARGE SCALE GENOMIC DNA]</scope>
    <source>
        <strain evidence="13 14">9006-11</strain>
    </source>
</reference>
<keyword evidence="6" id="KW-0479">Metal-binding</keyword>
<comment type="similarity">
    <text evidence="3">Belongs to the cytochrome P450 family.</text>
</comment>
<dbReference type="SUPFAM" id="SSF48264">
    <property type="entry name" value="Cytochrome P450"/>
    <property type="match status" value="1"/>
</dbReference>
<keyword evidence="14" id="KW-1185">Reference proteome</keyword>
<dbReference type="AlphaFoldDB" id="A0A1C7M3J3"/>
<dbReference type="GO" id="GO:0020037">
    <property type="term" value="F:heme binding"/>
    <property type="evidence" value="ECO:0007669"/>
    <property type="project" value="InterPro"/>
</dbReference>
<evidence type="ECO:0000256" key="1">
    <source>
        <dbReference type="ARBA" id="ARBA00001971"/>
    </source>
</evidence>
<dbReference type="InterPro" id="IPR036396">
    <property type="entry name" value="Cyt_P450_sf"/>
</dbReference>
<name>A0A1C7M3J3_GRIFR</name>
<proteinExistence type="inferred from homology"/>
<keyword evidence="8" id="KW-0560">Oxidoreductase</keyword>
<comment type="cofactor">
    <cofactor evidence="1">
        <name>heme</name>
        <dbReference type="ChEBI" id="CHEBI:30413"/>
    </cofactor>
</comment>
<dbReference type="OrthoDB" id="2789670at2759"/>
<evidence type="ECO:0000256" key="2">
    <source>
        <dbReference type="ARBA" id="ARBA00004167"/>
    </source>
</evidence>
<keyword evidence="7" id="KW-1133">Transmembrane helix</keyword>
<dbReference type="GO" id="GO:0004497">
    <property type="term" value="F:monooxygenase activity"/>
    <property type="evidence" value="ECO:0007669"/>
    <property type="project" value="UniProtKB-KW"/>
</dbReference>
<dbReference type="Proteomes" id="UP000092993">
    <property type="component" value="Unassembled WGS sequence"/>
</dbReference>
<keyword evidence="10" id="KW-0503">Monooxygenase</keyword>
<organism evidence="13 14">
    <name type="scientific">Grifola frondosa</name>
    <name type="common">Maitake</name>
    <name type="synonym">Polyporus frondosus</name>
    <dbReference type="NCBI Taxonomy" id="5627"/>
    <lineage>
        <taxon>Eukaryota</taxon>
        <taxon>Fungi</taxon>
        <taxon>Dikarya</taxon>
        <taxon>Basidiomycota</taxon>
        <taxon>Agaricomycotina</taxon>
        <taxon>Agaricomycetes</taxon>
        <taxon>Polyporales</taxon>
        <taxon>Grifolaceae</taxon>
        <taxon>Grifola</taxon>
    </lineage>
</organism>
<dbReference type="PANTHER" id="PTHR46300">
    <property type="entry name" value="P450, PUTATIVE (EUROFUNG)-RELATED-RELATED"/>
    <property type="match status" value="1"/>
</dbReference>
<dbReference type="InterPro" id="IPR050364">
    <property type="entry name" value="Cytochrome_P450_fung"/>
</dbReference>
<keyword evidence="5" id="KW-0812">Transmembrane</keyword>
<evidence type="ECO:0000256" key="5">
    <source>
        <dbReference type="ARBA" id="ARBA00022692"/>
    </source>
</evidence>
<dbReference type="PANTHER" id="PTHR46300:SF7">
    <property type="entry name" value="P450, PUTATIVE (EUROFUNG)-RELATED"/>
    <property type="match status" value="1"/>
</dbReference>
<dbReference type="EMBL" id="LUGG01000011">
    <property type="protein sequence ID" value="OBZ71422.1"/>
    <property type="molecule type" value="Genomic_DNA"/>
</dbReference>
<gene>
    <name evidence="13" type="ORF">A0H81_08933</name>
</gene>
<dbReference type="GO" id="GO:0016705">
    <property type="term" value="F:oxidoreductase activity, acting on paired donors, with incorporation or reduction of molecular oxygen"/>
    <property type="evidence" value="ECO:0007669"/>
    <property type="project" value="InterPro"/>
</dbReference>
<keyword evidence="9" id="KW-0408">Iron</keyword>
<dbReference type="STRING" id="5627.A0A1C7M3J3"/>
<comment type="caution">
    <text evidence="13">The sequence shown here is derived from an EMBL/GenBank/DDBJ whole genome shotgun (WGS) entry which is preliminary data.</text>
</comment>
<keyword evidence="12" id="KW-0732">Signal</keyword>
<evidence type="ECO:0000313" key="14">
    <source>
        <dbReference type="Proteomes" id="UP000092993"/>
    </source>
</evidence>
<keyword evidence="4" id="KW-0349">Heme</keyword>
<protein>
    <submittedName>
        <fullName evidence="13">Uncharacterized protein</fullName>
    </submittedName>
</protein>
<evidence type="ECO:0000256" key="7">
    <source>
        <dbReference type="ARBA" id="ARBA00022989"/>
    </source>
</evidence>
<evidence type="ECO:0000256" key="4">
    <source>
        <dbReference type="ARBA" id="ARBA00022617"/>
    </source>
</evidence>
<dbReference type="Gene3D" id="1.10.630.10">
    <property type="entry name" value="Cytochrome P450"/>
    <property type="match status" value="1"/>
</dbReference>